<dbReference type="Pfam" id="PF16043">
    <property type="entry name" value="DUF4795"/>
    <property type="match status" value="1"/>
</dbReference>
<reference evidence="2" key="2">
    <citation type="submission" date="2004-02" db="EMBL/GenBank/DDBJ databases">
        <authorList>
            <consortium name="Genoscope"/>
            <consortium name="Whitehead Institute Centre for Genome Research"/>
        </authorList>
    </citation>
    <scope>NUCLEOTIDE SEQUENCE</scope>
</reference>
<accession>Q4SAQ9</accession>
<dbReference type="InterPro" id="IPR032013">
    <property type="entry name" value="DUF4795"/>
</dbReference>
<evidence type="ECO:0000313" key="2">
    <source>
        <dbReference type="EMBL" id="CAG02273.1"/>
    </source>
</evidence>
<proteinExistence type="predicted"/>
<protein>
    <submittedName>
        <fullName evidence="2">(spotted green pufferfish) hypothetical protein</fullName>
    </submittedName>
</protein>
<name>Q4SAQ9_TETNG</name>
<dbReference type="AlphaFoldDB" id="Q4SAQ9"/>
<dbReference type="EMBL" id="CAAE01014679">
    <property type="protein sequence ID" value="CAG02273.1"/>
    <property type="molecule type" value="Genomic_DNA"/>
</dbReference>
<sequence length="221" mass="25242">KAEKSALESKVSHLQFDSEQLSAMLTELLDKVSGQEQNWHRVMDRLSSEMDCKPNRIELDSVRKQLENRWKNINEKLQAQEGPEGDHAAALRKQLVDRFNCLSCDRPIVKYTHTQHLMKLPSAPGFPAHKSMRPFTVYALEQFRQHYRSERLSGLADYSHMTVSRNCGGSHTVNSASLRRQSNKHHTHAEVDLTVQVWRTDVTAASLRSGTGQSHFLLLNV</sequence>
<dbReference type="OrthoDB" id="5981048at2759"/>
<reference evidence="2" key="1">
    <citation type="journal article" date="2004" name="Nature">
        <title>Genome duplication in the teleost fish Tetraodon nigroviridis reveals the early vertebrate proto-karyotype.</title>
        <authorList>
            <person name="Jaillon O."/>
            <person name="Aury J.-M."/>
            <person name="Brunet F."/>
            <person name="Petit J.-L."/>
            <person name="Stange-Thomann N."/>
            <person name="Mauceli E."/>
            <person name="Bouneau L."/>
            <person name="Fischer C."/>
            <person name="Ozouf-Costaz C."/>
            <person name="Bernot A."/>
            <person name="Nicaud S."/>
            <person name="Jaffe D."/>
            <person name="Fisher S."/>
            <person name="Lutfalla G."/>
            <person name="Dossat C."/>
            <person name="Segurens B."/>
            <person name="Dasilva C."/>
            <person name="Salanoubat M."/>
            <person name="Levy M."/>
            <person name="Boudet N."/>
            <person name="Castellano S."/>
            <person name="Anthouard V."/>
            <person name="Jubin C."/>
            <person name="Castelli V."/>
            <person name="Katinka M."/>
            <person name="Vacherie B."/>
            <person name="Biemont C."/>
            <person name="Skalli Z."/>
            <person name="Cattolico L."/>
            <person name="Poulain J."/>
            <person name="De Berardinis V."/>
            <person name="Cruaud C."/>
            <person name="Duprat S."/>
            <person name="Brottier P."/>
            <person name="Coutanceau J.-P."/>
            <person name="Gouzy J."/>
            <person name="Parra G."/>
            <person name="Lardier G."/>
            <person name="Chapple C."/>
            <person name="McKernan K.J."/>
            <person name="McEwan P."/>
            <person name="Bosak S."/>
            <person name="Kellis M."/>
            <person name="Volff J.-N."/>
            <person name="Guigo R."/>
            <person name="Zody M.C."/>
            <person name="Mesirov J."/>
            <person name="Lindblad-Toh K."/>
            <person name="Birren B."/>
            <person name="Nusbaum C."/>
            <person name="Kahn D."/>
            <person name="Robinson-Rechavi M."/>
            <person name="Laudet V."/>
            <person name="Schachter V."/>
            <person name="Quetier F."/>
            <person name="Saurin W."/>
            <person name="Scarpelli C."/>
            <person name="Wincker P."/>
            <person name="Lander E.S."/>
            <person name="Weissenbach J."/>
            <person name="Roest Crollius H."/>
        </authorList>
    </citation>
    <scope>NUCLEOTIDE SEQUENCE [LARGE SCALE GENOMIC DNA]</scope>
</reference>
<organism evidence="2">
    <name type="scientific">Tetraodon nigroviridis</name>
    <name type="common">Spotted green pufferfish</name>
    <name type="synonym">Chelonodon nigroviridis</name>
    <dbReference type="NCBI Taxonomy" id="99883"/>
    <lineage>
        <taxon>Eukaryota</taxon>
        <taxon>Metazoa</taxon>
        <taxon>Chordata</taxon>
        <taxon>Craniata</taxon>
        <taxon>Vertebrata</taxon>
        <taxon>Euteleostomi</taxon>
        <taxon>Actinopterygii</taxon>
        <taxon>Neopterygii</taxon>
        <taxon>Teleostei</taxon>
        <taxon>Neoteleostei</taxon>
        <taxon>Acanthomorphata</taxon>
        <taxon>Eupercaria</taxon>
        <taxon>Tetraodontiformes</taxon>
        <taxon>Tetradontoidea</taxon>
        <taxon>Tetraodontidae</taxon>
        <taxon>Tetraodon</taxon>
    </lineage>
</organism>
<feature type="non-terminal residue" evidence="2">
    <location>
        <position position="1"/>
    </location>
</feature>
<dbReference type="KEGG" id="tng:GSTEN00021306G001"/>
<gene>
    <name evidence="2" type="ORF">GSTENG00021306001</name>
</gene>
<feature type="domain" description="DUF4795" evidence="1">
    <location>
        <begin position="1"/>
        <end position="134"/>
    </location>
</feature>
<dbReference type="PANTHER" id="PTHR47080">
    <property type="entry name" value="CHROMOSOME 16 OPEN READING FRAME 96"/>
    <property type="match status" value="1"/>
</dbReference>
<evidence type="ECO:0000259" key="1">
    <source>
        <dbReference type="Pfam" id="PF16043"/>
    </source>
</evidence>
<comment type="caution">
    <text evidence="2">The sequence shown here is derived from an EMBL/GenBank/DDBJ whole genome shotgun (WGS) entry which is preliminary data.</text>
</comment>
<dbReference type="PANTHER" id="PTHR47080:SF2">
    <property type="entry name" value="GLUTAMINE-RICH PROTEIN 2"/>
    <property type="match status" value="1"/>
</dbReference>